<keyword evidence="1" id="KW-1133">Transmembrane helix</keyword>
<dbReference type="InterPro" id="IPR019176">
    <property type="entry name" value="Cytochrome_B561-rel"/>
</dbReference>
<evidence type="ECO:0000313" key="3">
    <source>
        <dbReference type="Proteomes" id="UP001353858"/>
    </source>
</evidence>
<gene>
    <name evidence="2" type="ORF">RN001_000516</name>
</gene>
<protein>
    <recommendedName>
        <fullName evidence="4">Transmembrane protein 209</fullName>
    </recommendedName>
</protein>
<proteinExistence type="predicted"/>
<dbReference type="Pfam" id="PF09786">
    <property type="entry name" value="CytochromB561_N"/>
    <property type="match status" value="1"/>
</dbReference>
<reference evidence="3" key="1">
    <citation type="submission" date="2023-01" db="EMBL/GenBank/DDBJ databases">
        <title>Key to firefly adult light organ development and bioluminescence: homeobox transcription factors regulate luciferase expression and transportation to peroxisome.</title>
        <authorList>
            <person name="Fu X."/>
        </authorList>
    </citation>
    <scope>NUCLEOTIDE SEQUENCE [LARGE SCALE GENOMIC DNA]</scope>
</reference>
<evidence type="ECO:0000256" key="1">
    <source>
        <dbReference type="SAM" id="Phobius"/>
    </source>
</evidence>
<keyword evidence="1" id="KW-0472">Membrane</keyword>
<feature type="transmembrane region" description="Helical" evidence="1">
    <location>
        <begin position="69"/>
        <end position="87"/>
    </location>
</feature>
<dbReference type="AlphaFoldDB" id="A0AAN7PA35"/>
<keyword evidence="3" id="KW-1185">Reference proteome</keyword>
<evidence type="ECO:0008006" key="4">
    <source>
        <dbReference type="Google" id="ProtNLM"/>
    </source>
</evidence>
<dbReference type="Proteomes" id="UP001353858">
    <property type="component" value="Unassembled WGS sequence"/>
</dbReference>
<dbReference type="PANTHER" id="PTHR21780">
    <property type="entry name" value="TRANSMEMBRANE PROTEIN 209"/>
    <property type="match status" value="1"/>
</dbReference>
<dbReference type="GO" id="GO:0016020">
    <property type="term" value="C:membrane"/>
    <property type="evidence" value="ECO:0007669"/>
    <property type="project" value="TreeGrafter"/>
</dbReference>
<keyword evidence="1" id="KW-0812">Transmembrane</keyword>
<dbReference type="EMBL" id="JARPUR010000001">
    <property type="protein sequence ID" value="KAK4884245.1"/>
    <property type="molecule type" value="Genomic_DNA"/>
</dbReference>
<feature type="transmembrane region" description="Helical" evidence="1">
    <location>
        <begin position="39"/>
        <end position="57"/>
    </location>
</feature>
<comment type="caution">
    <text evidence="2">The sequence shown here is derived from an EMBL/GenBank/DDBJ whole genome shotgun (WGS) entry which is preliminary data.</text>
</comment>
<name>A0AAN7PA35_9COLE</name>
<accession>A0AAN7PA35</accession>
<organism evidence="2 3">
    <name type="scientific">Aquatica leii</name>
    <dbReference type="NCBI Taxonomy" id="1421715"/>
    <lineage>
        <taxon>Eukaryota</taxon>
        <taxon>Metazoa</taxon>
        <taxon>Ecdysozoa</taxon>
        <taxon>Arthropoda</taxon>
        <taxon>Hexapoda</taxon>
        <taxon>Insecta</taxon>
        <taxon>Pterygota</taxon>
        <taxon>Neoptera</taxon>
        <taxon>Endopterygota</taxon>
        <taxon>Coleoptera</taxon>
        <taxon>Polyphaga</taxon>
        <taxon>Elateriformia</taxon>
        <taxon>Elateroidea</taxon>
        <taxon>Lampyridae</taxon>
        <taxon>Luciolinae</taxon>
        <taxon>Aquatica</taxon>
    </lineage>
</organism>
<sequence length="519" mass="58974">MDISRQTTPNKHNRSARTSPKLDHILLVNKTKHQLKSSLFWGGCNSCLLGILIYDILHTSPIHFNSILYIEYALSIIFFLNLLYHFTRCFVLSRNNSCEKAKVPEEEPPINVEAETLTFNFLSFSSKSPFQYEKTPTKSLSSTPINNSAVSWLSNTSPLNTSGAKSFTSSFTSPNSPNNSSIFNTYESSGSEFIRDEQSLVDYLKGYETCEKNANTSCQSEQPVNLMATFWTHPSSKTMEVSYLLKNCNYQLSPPVAALKSPAQFDTTNNTKNRVGVEMWRHLHVSSNVLTEWNANIRMWLSQTILERLCKQFDQIDGDLQKQGYTDVQIGYVGLEHLRKTSQMAPVLQYIPSLSILIPFLEISSNQEYLVKRIKELGKGGCMSNFKWNSGANFNGKEWNNSLPTDSEIIMHLFATYMDNQLPLVPNRPDMKPFSDSHYIKLKQEIPSSTKIAIQQCSEKPPHFCVVVGNEVFQMVQGYNNLFHTLLFFLYQVNEKEYGMLGGINLGKSGINILWVINQ</sequence>
<evidence type="ECO:0000313" key="2">
    <source>
        <dbReference type="EMBL" id="KAK4884245.1"/>
    </source>
</evidence>
<dbReference type="PANTHER" id="PTHR21780:SF0">
    <property type="entry name" value="TRANSMEMBRANE PROTEIN 209"/>
    <property type="match status" value="1"/>
</dbReference>